<dbReference type="UniPathway" id="UPA00085"/>
<dbReference type="Pfam" id="PF01553">
    <property type="entry name" value="Acyltransferase"/>
    <property type="match status" value="1"/>
</dbReference>
<evidence type="ECO:0000256" key="2">
    <source>
        <dbReference type="ARBA" id="ARBA00005074"/>
    </source>
</evidence>
<evidence type="ECO:0000256" key="15">
    <source>
        <dbReference type="SAM" id="Phobius"/>
    </source>
</evidence>
<dbReference type="InterPro" id="IPR002048">
    <property type="entry name" value="EF_hand_dom"/>
</dbReference>
<keyword evidence="11" id="KW-0594">Phospholipid biosynthesis</keyword>
<evidence type="ECO:0000256" key="8">
    <source>
        <dbReference type="ARBA" id="ARBA00022989"/>
    </source>
</evidence>
<dbReference type="AlphaFoldDB" id="A0A7S3PLK2"/>
<evidence type="ECO:0000256" key="13">
    <source>
        <dbReference type="ARBA" id="ARBA00023315"/>
    </source>
</evidence>
<dbReference type="GO" id="GO:0016020">
    <property type="term" value="C:membrane"/>
    <property type="evidence" value="ECO:0007669"/>
    <property type="project" value="UniProtKB-SubCell"/>
</dbReference>
<dbReference type="InterPro" id="IPR045252">
    <property type="entry name" value="LPCAT1-like"/>
</dbReference>
<proteinExistence type="inferred from homology"/>
<name>A0A7S3PLK2_9STRA</name>
<dbReference type="Pfam" id="PF13499">
    <property type="entry name" value="EF-hand_7"/>
    <property type="match status" value="1"/>
</dbReference>
<keyword evidence="7" id="KW-0677">Repeat</keyword>
<accession>A0A7S3PLK2</accession>
<evidence type="ECO:0000256" key="9">
    <source>
        <dbReference type="ARBA" id="ARBA00023098"/>
    </source>
</evidence>
<dbReference type="InterPro" id="IPR011992">
    <property type="entry name" value="EF-hand-dom_pair"/>
</dbReference>
<comment type="subcellular location">
    <subcellularLocation>
        <location evidence="1">Membrane</location>
    </subcellularLocation>
</comment>
<organism evidence="17">
    <name type="scientific">Aplanochytrium stocchinoi</name>
    <dbReference type="NCBI Taxonomy" id="215587"/>
    <lineage>
        <taxon>Eukaryota</taxon>
        <taxon>Sar</taxon>
        <taxon>Stramenopiles</taxon>
        <taxon>Bigyra</taxon>
        <taxon>Labyrinthulomycetes</taxon>
        <taxon>Thraustochytrida</taxon>
        <taxon>Thraustochytriidae</taxon>
        <taxon>Aplanochytrium</taxon>
    </lineage>
</organism>
<evidence type="ECO:0000256" key="5">
    <source>
        <dbReference type="ARBA" id="ARBA00022679"/>
    </source>
</evidence>
<dbReference type="SMART" id="SM00054">
    <property type="entry name" value="EFh"/>
    <property type="match status" value="3"/>
</dbReference>
<dbReference type="GO" id="GO:0005783">
    <property type="term" value="C:endoplasmic reticulum"/>
    <property type="evidence" value="ECO:0007669"/>
    <property type="project" value="TreeGrafter"/>
</dbReference>
<feature type="transmembrane region" description="Helical" evidence="15">
    <location>
        <begin position="89"/>
        <end position="110"/>
    </location>
</feature>
<evidence type="ECO:0000256" key="7">
    <source>
        <dbReference type="ARBA" id="ARBA00022737"/>
    </source>
</evidence>
<dbReference type="SMART" id="SM00563">
    <property type="entry name" value="PlsC"/>
    <property type="match status" value="1"/>
</dbReference>
<dbReference type="EMBL" id="HBIN01017292">
    <property type="protein sequence ID" value="CAE0443078.1"/>
    <property type="molecule type" value="Transcribed_RNA"/>
</dbReference>
<evidence type="ECO:0000256" key="10">
    <source>
        <dbReference type="ARBA" id="ARBA00023136"/>
    </source>
</evidence>
<feature type="compositionally biased region" description="Polar residues" evidence="14">
    <location>
        <begin position="522"/>
        <end position="531"/>
    </location>
</feature>
<dbReference type="PANTHER" id="PTHR23063:SF52">
    <property type="entry name" value="LYSOPHOSPHATIDYLCHOLINE ACYLTRANSFERASE"/>
    <property type="match status" value="1"/>
</dbReference>
<feature type="domain" description="EF-hand" evidence="16">
    <location>
        <begin position="450"/>
        <end position="485"/>
    </location>
</feature>
<reference evidence="17" key="1">
    <citation type="submission" date="2021-01" db="EMBL/GenBank/DDBJ databases">
        <authorList>
            <person name="Corre E."/>
            <person name="Pelletier E."/>
            <person name="Niang G."/>
            <person name="Scheremetjew M."/>
            <person name="Finn R."/>
            <person name="Kale V."/>
            <person name="Holt S."/>
            <person name="Cochrane G."/>
            <person name="Meng A."/>
            <person name="Brown T."/>
            <person name="Cohen L."/>
        </authorList>
    </citation>
    <scope>NUCLEOTIDE SEQUENCE</scope>
    <source>
        <strain evidence="17">GSBS06</strain>
    </source>
</reference>
<keyword evidence="6 15" id="KW-0812">Transmembrane</keyword>
<evidence type="ECO:0000313" key="17">
    <source>
        <dbReference type="EMBL" id="CAE0443078.1"/>
    </source>
</evidence>
<keyword evidence="4" id="KW-0444">Lipid biosynthesis</keyword>
<dbReference type="Gene3D" id="1.10.238.10">
    <property type="entry name" value="EF-hand"/>
    <property type="match status" value="1"/>
</dbReference>
<keyword evidence="12" id="KW-1208">Phospholipid metabolism</keyword>
<dbReference type="SUPFAM" id="SSF69593">
    <property type="entry name" value="Glycerol-3-phosphate (1)-acyltransferase"/>
    <property type="match status" value="1"/>
</dbReference>
<dbReference type="GO" id="GO:0008374">
    <property type="term" value="F:O-acyltransferase activity"/>
    <property type="evidence" value="ECO:0007669"/>
    <property type="project" value="InterPro"/>
</dbReference>
<dbReference type="SUPFAM" id="SSF47473">
    <property type="entry name" value="EF-hand"/>
    <property type="match status" value="1"/>
</dbReference>
<comment type="similarity">
    <text evidence="3">Belongs to the 1-acyl-sn-glycerol-3-phosphate acyltransferase family.</text>
</comment>
<dbReference type="PROSITE" id="PS50222">
    <property type="entry name" value="EF_HAND_2"/>
    <property type="match status" value="3"/>
</dbReference>
<dbReference type="CDD" id="cd07991">
    <property type="entry name" value="LPLAT_LPCAT1-like"/>
    <property type="match status" value="1"/>
</dbReference>
<feature type="domain" description="EF-hand" evidence="16">
    <location>
        <begin position="414"/>
        <end position="449"/>
    </location>
</feature>
<feature type="domain" description="EF-hand" evidence="16">
    <location>
        <begin position="377"/>
        <end position="412"/>
    </location>
</feature>
<dbReference type="GO" id="GO:0042171">
    <property type="term" value="F:lysophosphatidic acid acyltransferase activity"/>
    <property type="evidence" value="ECO:0007669"/>
    <property type="project" value="TreeGrafter"/>
</dbReference>
<evidence type="ECO:0000259" key="16">
    <source>
        <dbReference type="PROSITE" id="PS50222"/>
    </source>
</evidence>
<evidence type="ECO:0000256" key="1">
    <source>
        <dbReference type="ARBA" id="ARBA00004370"/>
    </source>
</evidence>
<keyword evidence="8 15" id="KW-1133">Transmembrane helix</keyword>
<feature type="region of interest" description="Disordered" evidence="14">
    <location>
        <begin position="507"/>
        <end position="531"/>
    </location>
</feature>
<dbReference type="FunFam" id="1.10.238.10:FF:000003">
    <property type="entry name" value="Calmodulin A"/>
    <property type="match status" value="1"/>
</dbReference>
<evidence type="ECO:0000256" key="6">
    <source>
        <dbReference type="ARBA" id="ARBA00022692"/>
    </source>
</evidence>
<feature type="transmembrane region" description="Helical" evidence="15">
    <location>
        <begin position="43"/>
        <end position="68"/>
    </location>
</feature>
<evidence type="ECO:0000256" key="4">
    <source>
        <dbReference type="ARBA" id="ARBA00022516"/>
    </source>
</evidence>
<dbReference type="GO" id="GO:0005509">
    <property type="term" value="F:calcium ion binding"/>
    <property type="evidence" value="ECO:0007669"/>
    <property type="project" value="InterPro"/>
</dbReference>
<dbReference type="PANTHER" id="PTHR23063">
    <property type="entry name" value="PHOSPHOLIPID ACYLTRANSFERASE"/>
    <property type="match status" value="1"/>
</dbReference>
<dbReference type="GO" id="GO:0008654">
    <property type="term" value="P:phospholipid biosynthetic process"/>
    <property type="evidence" value="ECO:0007669"/>
    <property type="project" value="UniProtKB-KW"/>
</dbReference>
<dbReference type="InterPro" id="IPR002123">
    <property type="entry name" value="Plipid/glycerol_acylTrfase"/>
</dbReference>
<keyword evidence="13" id="KW-0012">Acyltransferase</keyword>
<keyword evidence="10 15" id="KW-0472">Membrane</keyword>
<gene>
    <name evidence="17" type="ORF">ASTO00021_LOCUS13185</name>
</gene>
<sequence>MGDVNLGVSAEEREQLQKQLDVEKNINPFTYEPNFTPYEALKLVLGIVTVPVKFSLFIFCLFNIWIWGKIMTMGSGFNANEPLPLWRRMLFFPCFLFNRLLLLVMGVVWIEKTGKVARTIDAPIVVCAPHSTVLDIFVSLAIVGRYSGFGKQEVTKTPFFGTFAKAAQTILVNRESKQGKEESLNELIRRIEEKDPRWPKFLVFPEGTCTNRKRLIQFKRGSFVPGVPVQLITFQWPHVFFDPTWTSSTNRKWQILRLMTQFIVRVKVHCHKVYVPNENEKKDPFLFASNVRQAAADYLGVGVTEHSYEDTFLSQAARKAKFNPNDIVDFEFASLKDMFEITLKDAKRLLKRFGADYTVKKTGKMNAAQFAKALGVPLTDPIEEIFDLMDKDHSGLIDFKSFLIGLTFISQKASSSDGVEILFQALDPDGTGKIDAKSLHQVMTSVFGKVSKEQAKALIKSADPDNSGFVTKESFLKFIEKNPELLVAGLKIRSAYVERWPAPLSVHGPNTRSSKVEETMVGTPNPTCEEV</sequence>
<dbReference type="CDD" id="cd00051">
    <property type="entry name" value="EFh"/>
    <property type="match status" value="1"/>
</dbReference>
<evidence type="ECO:0000256" key="11">
    <source>
        <dbReference type="ARBA" id="ARBA00023209"/>
    </source>
</evidence>
<comment type="pathway">
    <text evidence="2">Lipid metabolism; phospholipid metabolism.</text>
</comment>
<keyword evidence="5" id="KW-0808">Transferase</keyword>
<evidence type="ECO:0000256" key="14">
    <source>
        <dbReference type="SAM" id="MobiDB-lite"/>
    </source>
</evidence>
<evidence type="ECO:0000256" key="12">
    <source>
        <dbReference type="ARBA" id="ARBA00023264"/>
    </source>
</evidence>
<evidence type="ECO:0000256" key="3">
    <source>
        <dbReference type="ARBA" id="ARBA00008655"/>
    </source>
</evidence>
<keyword evidence="9" id="KW-0443">Lipid metabolism</keyword>
<protein>
    <recommendedName>
        <fullName evidence="16">EF-hand domain-containing protein</fullName>
    </recommendedName>
</protein>